<organism evidence="1 2">
    <name type="scientific">Mythimna loreyi</name>
    <dbReference type="NCBI Taxonomy" id="667449"/>
    <lineage>
        <taxon>Eukaryota</taxon>
        <taxon>Metazoa</taxon>
        <taxon>Ecdysozoa</taxon>
        <taxon>Arthropoda</taxon>
        <taxon>Hexapoda</taxon>
        <taxon>Insecta</taxon>
        <taxon>Pterygota</taxon>
        <taxon>Neoptera</taxon>
        <taxon>Endopterygota</taxon>
        <taxon>Lepidoptera</taxon>
        <taxon>Glossata</taxon>
        <taxon>Ditrysia</taxon>
        <taxon>Noctuoidea</taxon>
        <taxon>Noctuidae</taxon>
        <taxon>Noctuinae</taxon>
        <taxon>Hadenini</taxon>
        <taxon>Mythimna</taxon>
    </lineage>
</organism>
<dbReference type="Proteomes" id="UP001231649">
    <property type="component" value="Chromosome 24"/>
</dbReference>
<gene>
    <name evidence="1" type="ORF">PYW08_009661</name>
</gene>
<sequence length="710" mass="80168">MYRFTNQLANAKLVLVRRHMSDGSTAALIVVRSPNRQYATQPFPEACKTKAPPKSHKLFWGAVGATVLTGAAVVYAKHSPGARNWLETNVPWASDFVALVYQENTTYWKAASNQFNRTTTWLSHFMFGKEGVTPIDLTPRSEQDIEKDAETAYAKKEYQLPPPILEPLYVEEKVMQTPEIETQATLVQTDKCEPQSAPVVKITKDIVELEHDMHEYTKVAIDNYKLATKACSDYNKALFKIVEASFVDLDRKIYSNLQGYQQQRDTYLRKGKEASTKAKCAIETLDRMINSGVKAPPESLTTTKRYIKQLRSDLINAENHYNEEKEHSVLSDRYWNKVEAGRAMFKEELQALYPGIDLSAKKLDIKSDIDLLLVYTLSRIQSLQNQIAELQTVRELKIEKAIKCNDEKAIIEAKAEDIVRTERMAAEVEFMKKTLKIQAEANRNTREQLKKQCEIQSEVTQDRLAKKEKEIMGNFNRAVSEKVEAERVIFKKELAAMAGKLQAIEQTLKQRAASETEARRSQSLWAAAEALLAATRRSAPATKLDNELKALEKAGSGDKLVESVLKGIPDEVRKQGIATEKSLRDRFEKLEKTAVRVALVGREGASLPVYFLSWVQSLLLFKKFAGIPEDELANKPVDFTKLDTFDIIQRARYHMDHGNLPAALRYVNLLQGAPRAAAQAWADAARRHLEVKQAAETVMAHASVSGLLYL</sequence>
<reference evidence="1" key="1">
    <citation type="submission" date="2023-03" db="EMBL/GenBank/DDBJ databases">
        <title>Chromosome-level genomes of two armyworms, Mythimna separata and Mythimna loreyi, provide insights into the biosynthesis and reception of sex pheromones.</title>
        <authorList>
            <person name="Zhao H."/>
        </authorList>
    </citation>
    <scope>NUCLEOTIDE SEQUENCE</scope>
    <source>
        <strain evidence="1">BeijingLab</strain>
    </source>
</reference>
<dbReference type="EMBL" id="CM056800">
    <property type="protein sequence ID" value="KAJ8709657.1"/>
    <property type="molecule type" value="Genomic_DNA"/>
</dbReference>
<comment type="caution">
    <text evidence="1">The sequence shown here is derived from an EMBL/GenBank/DDBJ whole genome shotgun (WGS) entry which is preliminary data.</text>
</comment>
<keyword evidence="2" id="KW-1185">Reference proteome</keyword>
<evidence type="ECO:0000313" key="2">
    <source>
        <dbReference type="Proteomes" id="UP001231649"/>
    </source>
</evidence>
<evidence type="ECO:0000313" key="1">
    <source>
        <dbReference type="EMBL" id="KAJ8709657.1"/>
    </source>
</evidence>
<accession>A0ACC2Q6P2</accession>
<proteinExistence type="predicted"/>
<name>A0ACC2Q6P2_9NEOP</name>
<protein>
    <submittedName>
        <fullName evidence="1">Uncharacterized protein</fullName>
    </submittedName>
</protein>